<organism evidence="11 12">
    <name type="scientific">Paraperlucidibaca wandonensis</name>
    <dbReference type="NCBI Taxonomy" id="1268273"/>
    <lineage>
        <taxon>Bacteria</taxon>
        <taxon>Pseudomonadati</taxon>
        <taxon>Pseudomonadota</taxon>
        <taxon>Gammaproteobacteria</taxon>
        <taxon>Moraxellales</taxon>
        <taxon>Moraxellaceae</taxon>
        <taxon>Paraperlucidibaca</taxon>
    </lineage>
</organism>
<dbReference type="RefSeq" id="WP_379071033.1">
    <property type="nucleotide sequence ID" value="NZ_JBHTIT010000001.1"/>
</dbReference>
<keyword evidence="7 10" id="KW-0472">Membrane</keyword>
<keyword evidence="1 10" id="KW-1003">Cell membrane</keyword>
<comment type="catalytic activity">
    <reaction evidence="10">
        <text>an acyl phosphate + sn-glycerol 3-phosphate = a 1-acyl-sn-glycero-3-phosphate + phosphate</text>
        <dbReference type="Rhea" id="RHEA:34075"/>
        <dbReference type="ChEBI" id="CHEBI:43474"/>
        <dbReference type="ChEBI" id="CHEBI:57597"/>
        <dbReference type="ChEBI" id="CHEBI:57970"/>
        <dbReference type="ChEBI" id="CHEBI:59918"/>
        <dbReference type="EC" id="2.3.1.275"/>
    </reaction>
</comment>
<comment type="subunit">
    <text evidence="10">Probably interacts with PlsX.</text>
</comment>
<keyword evidence="5 10" id="KW-1133">Transmembrane helix</keyword>
<keyword evidence="8 10" id="KW-0594">Phospholipid biosynthesis</keyword>
<protein>
    <recommendedName>
        <fullName evidence="10">Glycerol-3-phosphate acyltransferase</fullName>
    </recommendedName>
    <alternativeName>
        <fullName evidence="10">Acyl-PO4 G3P acyltransferase</fullName>
    </alternativeName>
    <alternativeName>
        <fullName evidence="10">Acyl-phosphate--glycerol-3-phosphate acyltransferase</fullName>
    </alternativeName>
    <alternativeName>
        <fullName evidence="10">G3P acyltransferase</fullName>
        <shortName evidence="10">GPAT</shortName>
        <ecNumber evidence="10">2.3.1.275</ecNumber>
    </alternativeName>
    <alternativeName>
        <fullName evidence="10">Lysophosphatidic acid synthase</fullName>
        <shortName evidence="10">LPA synthase</shortName>
    </alternativeName>
</protein>
<evidence type="ECO:0000313" key="11">
    <source>
        <dbReference type="EMBL" id="MFD0950377.1"/>
    </source>
</evidence>
<evidence type="ECO:0000256" key="4">
    <source>
        <dbReference type="ARBA" id="ARBA00022692"/>
    </source>
</evidence>
<feature type="transmembrane region" description="Helical" evidence="10">
    <location>
        <begin position="88"/>
        <end position="106"/>
    </location>
</feature>
<reference evidence="12" key="1">
    <citation type="journal article" date="2019" name="Int. J. Syst. Evol. Microbiol.">
        <title>The Global Catalogue of Microorganisms (GCM) 10K type strain sequencing project: providing services to taxonomists for standard genome sequencing and annotation.</title>
        <authorList>
            <consortium name="The Broad Institute Genomics Platform"/>
            <consortium name="The Broad Institute Genome Sequencing Center for Infectious Disease"/>
            <person name="Wu L."/>
            <person name="Ma J."/>
        </authorList>
    </citation>
    <scope>NUCLEOTIDE SEQUENCE [LARGE SCALE GENOMIC DNA]</scope>
    <source>
        <strain evidence="12">CCUG 63419</strain>
    </source>
</reference>
<evidence type="ECO:0000256" key="10">
    <source>
        <dbReference type="HAMAP-Rule" id="MF_01043"/>
    </source>
</evidence>
<name>A0ABW3HIF0_9GAMM</name>
<evidence type="ECO:0000256" key="9">
    <source>
        <dbReference type="ARBA" id="ARBA00023264"/>
    </source>
</evidence>
<evidence type="ECO:0000256" key="3">
    <source>
        <dbReference type="ARBA" id="ARBA00022679"/>
    </source>
</evidence>
<keyword evidence="6 10" id="KW-0443">Lipid metabolism</keyword>
<evidence type="ECO:0000256" key="8">
    <source>
        <dbReference type="ARBA" id="ARBA00023209"/>
    </source>
</evidence>
<evidence type="ECO:0000256" key="6">
    <source>
        <dbReference type="ARBA" id="ARBA00023098"/>
    </source>
</evidence>
<comment type="similarity">
    <text evidence="10">Belongs to the PlsY family.</text>
</comment>
<dbReference type="NCBIfam" id="TIGR00023">
    <property type="entry name" value="glycerol-3-phosphate 1-O-acyltransferase PlsY"/>
    <property type="match status" value="1"/>
</dbReference>
<gene>
    <name evidence="10 11" type="primary">plsY</name>
    <name evidence="11" type="ORF">ACFQ0F_08255</name>
</gene>
<dbReference type="PANTHER" id="PTHR30309">
    <property type="entry name" value="INNER MEMBRANE PROTEIN YGIH"/>
    <property type="match status" value="1"/>
</dbReference>
<dbReference type="HAMAP" id="MF_01043">
    <property type="entry name" value="PlsY"/>
    <property type="match status" value="1"/>
</dbReference>
<dbReference type="EMBL" id="JBHTIT010000001">
    <property type="protein sequence ID" value="MFD0950377.1"/>
    <property type="molecule type" value="Genomic_DNA"/>
</dbReference>
<evidence type="ECO:0000256" key="7">
    <source>
        <dbReference type="ARBA" id="ARBA00023136"/>
    </source>
</evidence>
<keyword evidence="11" id="KW-0012">Acyltransferase</keyword>
<dbReference type="Pfam" id="PF02660">
    <property type="entry name" value="G3P_acyltransf"/>
    <property type="match status" value="1"/>
</dbReference>
<keyword evidence="9 10" id="KW-1208">Phospholipid metabolism</keyword>
<feature type="transmembrane region" description="Helical" evidence="10">
    <location>
        <begin position="6"/>
        <end position="30"/>
    </location>
</feature>
<comment type="subcellular location">
    <subcellularLocation>
        <location evidence="10">Cell membrane</location>
        <topology evidence="10">Multi-pass membrane protein</topology>
    </subcellularLocation>
</comment>
<evidence type="ECO:0000313" key="12">
    <source>
        <dbReference type="Proteomes" id="UP001597044"/>
    </source>
</evidence>
<keyword evidence="3 10" id="KW-0808">Transferase</keyword>
<dbReference type="InterPro" id="IPR003811">
    <property type="entry name" value="G3P_acylTferase_PlsY"/>
</dbReference>
<keyword evidence="4 10" id="KW-0812">Transmembrane</keyword>
<accession>A0ABW3HIF0</accession>
<comment type="caution">
    <text evidence="11">The sequence shown here is derived from an EMBL/GenBank/DDBJ whole genome shotgun (WGS) entry which is preliminary data.</text>
</comment>
<sequence>MSPESIADFVAIAALILAYLAGSVSAAIIVCRIMGLPDPRTDGSRNPGTTNVLRLGGKKAAILTLLGDMLKGVLPVLAARYYGLDVMLVSAIGFAAFMGHLYPIFFRFEGGKGVATALGVLLALSPIIGGTVIALWITAFALTRYSSLGAIVGFIAAPILTQFLLPEAMLGVVGMSLLLLARHKANMKALIEGTERRFK</sequence>
<dbReference type="EC" id="2.3.1.275" evidence="10"/>
<dbReference type="Proteomes" id="UP001597044">
    <property type="component" value="Unassembled WGS sequence"/>
</dbReference>
<dbReference type="PANTHER" id="PTHR30309:SF0">
    <property type="entry name" value="GLYCEROL-3-PHOSPHATE ACYLTRANSFERASE-RELATED"/>
    <property type="match status" value="1"/>
</dbReference>
<feature type="transmembrane region" description="Helical" evidence="10">
    <location>
        <begin position="148"/>
        <end position="181"/>
    </location>
</feature>
<dbReference type="SMART" id="SM01207">
    <property type="entry name" value="G3P_acyltransf"/>
    <property type="match status" value="1"/>
</dbReference>
<evidence type="ECO:0000256" key="1">
    <source>
        <dbReference type="ARBA" id="ARBA00022475"/>
    </source>
</evidence>
<evidence type="ECO:0000256" key="2">
    <source>
        <dbReference type="ARBA" id="ARBA00022516"/>
    </source>
</evidence>
<evidence type="ECO:0000256" key="5">
    <source>
        <dbReference type="ARBA" id="ARBA00022989"/>
    </source>
</evidence>
<comment type="pathway">
    <text evidence="10">Lipid metabolism; phospholipid metabolism.</text>
</comment>
<keyword evidence="2 10" id="KW-0444">Lipid biosynthesis</keyword>
<proteinExistence type="inferred from homology"/>
<dbReference type="GO" id="GO:0004366">
    <property type="term" value="F:glycerol-3-phosphate O-acyltransferase activity"/>
    <property type="evidence" value="ECO:0007669"/>
    <property type="project" value="UniProtKB-EC"/>
</dbReference>
<keyword evidence="12" id="KW-1185">Reference proteome</keyword>
<comment type="function">
    <text evidence="10">Catalyzes the transfer of an acyl group from acyl-phosphate (acyl-PO(4)) to glycerol-3-phosphate (G3P) to form lysophosphatidic acid (LPA). This enzyme utilizes acyl-phosphate as fatty acyl donor, but not acyl-CoA or acyl-ACP.</text>
</comment>
<feature type="transmembrane region" description="Helical" evidence="10">
    <location>
        <begin position="118"/>
        <end position="142"/>
    </location>
</feature>